<dbReference type="PANTHER" id="PTHR42648">
    <property type="entry name" value="TRANSPOSASE, PUTATIVE-RELATED"/>
    <property type="match status" value="1"/>
</dbReference>
<dbReference type="GO" id="GO:0006397">
    <property type="term" value="P:mRNA processing"/>
    <property type="evidence" value="ECO:0007669"/>
    <property type="project" value="UniProtKB-KW"/>
</dbReference>
<dbReference type="PANTHER" id="PTHR42648:SF11">
    <property type="entry name" value="TRANSPOSON TY4-P GAG-POL POLYPROTEIN"/>
    <property type="match status" value="1"/>
</dbReference>
<dbReference type="Pfam" id="PF25597">
    <property type="entry name" value="SH3_retrovirus"/>
    <property type="match status" value="1"/>
</dbReference>
<keyword evidence="1" id="KW-0815">Transposition</keyword>
<dbReference type="Gene3D" id="3.30.420.10">
    <property type="entry name" value="Ribonuclease H-like superfamily/Ribonuclease H"/>
    <property type="match status" value="1"/>
</dbReference>
<comment type="catalytic activity">
    <reaction evidence="14">
        <text>DNA(n) + a 2'-deoxyribonucleoside 5'-triphosphate = DNA(n+1) + diphosphate</text>
        <dbReference type="Rhea" id="RHEA:22508"/>
        <dbReference type="Rhea" id="RHEA-COMP:17339"/>
        <dbReference type="Rhea" id="RHEA-COMP:17340"/>
        <dbReference type="ChEBI" id="CHEBI:33019"/>
        <dbReference type="ChEBI" id="CHEBI:61560"/>
        <dbReference type="ChEBI" id="CHEBI:173112"/>
        <dbReference type="EC" id="2.7.7.49"/>
    </reaction>
</comment>
<keyword evidence="11" id="KW-0695">RNA-directed DNA polymerase</keyword>
<keyword evidence="3" id="KW-0548">Nucleotidyltransferase</keyword>
<evidence type="ECO:0000256" key="4">
    <source>
        <dbReference type="ARBA" id="ARBA00022722"/>
    </source>
</evidence>
<keyword evidence="16" id="KW-0863">Zinc-finger</keyword>
<keyword evidence="5" id="KW-0479">Metal-binding</keyword>
<dbReference type="GO" id="GO:0015074">
    <property type="term" value="P:DNA integration"/>
    <property type="evidence" value="ECO:0007669"/>
    <property type="project" value="UniProtKB-KW"/>
</dbReference>
<dbReference type="PROSITE" id="PS50994">
    <property type="entry name" value="INTEGRASE"/>
    <property type="match status" value="1"/>
</dbReference>
<evidence type="ECO:0000259" key="18">
    <source>
        <dbReference type="PROSITE" id="PS50158"/>
    </source>
</evidence>
<dbReference type="GO" id="GO:0003723">
    <property type="term" value="F:RNA binding"/>
    <property type="evidence" value="ECO:0007669"/>
    <property type="project" value="UniProtKB-KW"/>
</dbReference>
<keyword evidence="12" id="KW-0808">Transferase</keyword>
<evidence type="ECO:0000256" key="1">
    <source>
        <dbReference type="ARBA" id="ARBA00022578"/>
    </source>
</evidence>
<dbReference type="InterPro" id="IPR012337">
    <property type="entry name" value="RNaseH-like_sf"/>
</dbReference>
<dbReference type="SMART" id="SM00343">
    <property type="entry name" value="ZnF_C2HC"/>
    <property type="match status" value="1"/>
</dbReference>
<evidence type="ECO:0000256" key="12">
    <source>
        <dbReference type="ARBA" id="ARBA00022932"/>
    </source>
</evidence>
<evidence type="ECO:0008006" key="22">
    <source>
        <dbReference type="Google" id="ProtNLM"/>
    </source>
</evidence>
<dbReference type="InterPro" id="IPR057670">
    <property type="entry name" value="SH3_retrovirus"/>
</dbReference>
<keyword evidence="16" id="KW-0862">Zinc</keyword>
<evidence type="ECO:0000256" key="14">
    <source>
        <dbReference type="ARBA" id="ARBA00048173"/>
    </source>
</evidence>
<evidence type="ECO:0000256" key="11">
    <source>
        <dbReference type="ARBA" id="ARBA00022918"/>
    </source>
</evidence>
<dbReference type="SUPFAM" id="SSF57756">
    <property type="entry name" value="Retrovirus zinc finger-like domains"/>
    <property type="match status" value="1"/>
</dbReference>
<dbReference type="GO" id="GO:0003887">
    <property type="term" value="F:DNA-directed DNA polymerase activity"/>
    <property type="evidence" value="ECO:0007669"/>
    <property type="project" value="UniProtKB-KW"/>
</dbReference>
<keyword evidence="6" id="KW-0255">Endonuclease</keyword>
<feature type="domain" description="Integrase catalytic" evidence="19">
    <location>
        <begin position="425"/>
        <end position="594"/>
    </location>
</feature>
<dbReference type="OrthoDB" id="3261476at2759"/>
<dbReference type="InterPro" id="IPR036875">
    <property type="entry name" value="Znf_CCHC_sf"/>
</dbReference>
<dbReference type="GO" id="GO:0016787">
    <property type="term" value="F:hydrolase activity"/>
    <property type="evidence" value="ECO:0007669"/>
    <property type="project" value="UniProtKB-KW"/>
</dbReference>
<evidence type="ECO:0000256" key="10">
    <source>
        <dbReference type="ARBA" id="ARBA00022908"/>
    </source>
</evidence>
<dbReference type="InterPro" id="IPR001584">
    <property type="entry name" value="Integrase_cat-core"/>
</dbReference>
<evidence type="ECO:0000256" key="7">
    <source>
        <dbReference type="ARBA" id="ARBA00022801"/>
    </source>
</evidence>
<dbReference type="InterPro" id="IPR001878">
    <property type="entry name" value="Znf_CCHC"/>
</dbReference>
<evidence type="ECO:0000256" key="8">
    <source>
        <dbReference type="ARBA" id="ARBA00022842"/>
    </source>
</evidence>
<keyword evidence="12" id="KW-0239">DNA-directed DNA polymerase</keyword>
<keyword evidence="2" id="KW-0507">mRNA processing</keyword>
<dbReference type="STRING" id="200324.A0A2N5SSP3"/>
<evidence type="ECO:0000256" key="15">
    <source>
        <dbReference type="ARBA" id="ARBA00049244"/>
    </source>
</evidence>
<keyword evidence="13" id="KW-0233">DNA recombination</keyword>
<keyword evidence="10" id="KW-0229">DNA integration</keyword>
<evidence type="ECO:0000256" key="2">
    <source>
        <dbReference type="ARBA" id="ARBA00022664"/>
    </source>
</evidence>
<proteinExistence type="predicted"/>
<protein>
    <recommendedName>
        <fullName evidence="22">Integrase catalytic domain-containing protein</fullName>
    </recommendedName>
</protein>
<accession>A0A2N5SSP3</accession>
<evidence type="ECO:0000256" key="16">
    <source>
        <dbReference type="PROSITE-ProRule" id="PRU00047"/>
    </source>
</evidence>
<keyword evidence="9" id="KW-0694">RNA-binding</keyword>
<dbReference type="SUPFAM" id="SSF53098">
    <property type="entry name" value="Ribonuclease H-like"/>
    <property type="match status" value="1"/>
</dbReference>
<evidence type="ECO:0000256" key="13">
    <source>
        <dbReference type="ARBA" id="ARBA00023172"/>
    </source>
</evidence>
<dbReference type="GO" id="GO:0006310">
    <property type="term" value="P:DNA recombination"/>
    <property type="evidence" value="ECO:0007669"/>
    <property type="project" value="UniProtKB-KW"/>
</dbReference>
<dbReference type="GO" id="GO:0008270">
    <property type="term" value="F:zinc ion binding"/>
    <property type="evidence" value="ECO:0007669"/>
    <property type="project" value="UniProtKB-KW"/>
</dbReference>
<evidence type="ECO:0000256" key="3">
    <source>
        <dbReference type="ARBA" id="ARBA00022695"/>
    </source>
</evidence>
<evidence type="ECO:0000256" key="9">
    <source>
        <dbReference type="ARBA" id="ARBA00022884"/>
    </source>
</evidence>
<evidence type="ECO:0000313" key="20">
    <source>
        <dbReference type="EMBL" id="PLW16264.1"/>
    </source>
</evidence>
<reference evidence="20 21" key="1">
    <citation type="submission" date="2017-11" db="EMBL/GenBank/DDBJ databases">
        <title>De novo assembly and phasing of dikaryotic genomes from two isolates of Puccinia coronata f. sp. avenae, the causal agent of oat crown rust.</title>
        <authorList>
            <person name="Miller M.E."/>
            <person name="Zhang Y."/>
            <person name="Omidvar V."/>
            <person name="Sperschneider J."/>
            <person name="Schwessinger B."/>
            <person name="Raley C."/>
            <person name="Palmer J.M."/>
            <person name="Garnica D."/>
            <person name="Upadhyaya N."/>
            <person name="Rathjen J."/>
            <person name="Taylor J.M."/>
            <person name="Park R.F."/>
            <person name="Dodds P.N."/>
            <person name="Hirsch C.D."/>
            <person name="Kianian S.F."/>
            <person name="Figueroa M."/>
        </authorList>
    </citation>
    <scope>NUCLEOTIDE SEQUENCE [LARGE SCALE GENOMIC DNA]</scope>
    <source>
        <strain evidence="20">12NC29</strain>
    </source>
</reference>
<dbReference type="EMBL" id="PGCJ01000875">
    <property type="protein sequence ID" value="PLW16264.1"/>
    <property type="molecule type" value="Genomic_DNA"/>
</dbReference>
<keyword evidence="4" id="KW-0540">Nuclease</keyword>
<dbReference type="GO" id="GO:0032196">
    <property type="term" value="P:transposition"/>
    <property type="evidence" value="ECO:0007669"/>
    <property type="project" value="UniProtKB-KW"/>
</dbReference>
<dbReference type="InterPro" id="IPR036397">
    <property type="entry name" value="RNaseH_sf"/>
</dbReference>
<evidence type="ECO:0000256" key="6">
    <source>
        <dbReference type="ARBA" id="ARBA00022759"/>
    </source>
</evidence>
<evidence type="ECO:0000313" key="21">
    <source>
        <dbReference type="Proteomes" id="UP000235388"/>
    </source>
</evidence>
<feature type="compositionally biased region" description="Basic and acidic residues" evidence="17">
    <location>
        <begin position="672"/>
        <end position="685"/>
    </location>
</feature>
<dbReference type="Pfam" id="PF00665">
    <property type="entry name" value="rve"/>
    <property type="match status" value="1"/>
</dbReference>
<dbReference type="InterPro" id="IPR039537">
    <property type="entry name" value="Retrotran_Ty1/copia-like"/>
</dbReference>
<dbReference type="AlphaFoldDB" id="A0A2N5SSP3"/>
<keyword evidence="21" id="KW-1185">Reference proteome</keyword>
<comment type="caution">
    <text evidence="20">The sequence shown here is derived from an EMBL/GenBank/DDBJ whole genome shotgun (WGS) entry which is preliminary data.</text>
</comment>
<keyword evidence="7" id="KW-0378">Hydrolase</keyword>
<feature type="region of interest" description="Disordered" evidence="17">
    <location>
        <begin position="664"/>
        <end position="691"/>
    </location>
</feature>
<dbReference type="PROSITE" id="PS50158">
    <property type="entry name" value="ZF_CCHC"/>
    <property type="match status" value="1"/>
</dbReference>
<dbReference type="Proteomes" id="UP000235388">
    <property type="component" value="Unassembled WGS sequence"/>
</dbReference>
<evidence type="ECO:0000259" key="19">
    <source>
        <dbReference type="PROSITE" id="PS50994"/>
    </source>
</evidence>
<name>A0A2N5SSP3_9BASI</name>
<dbReference type="GO" id="GO:0004519">
    <property type="term" value="F:endonuclease activity"/>
    <property type="evidence" value="ECO:0007669"/>
    <property type="project" value="UniProtKB-KW"/>
</dbReference>
<feature type="region of interest" description="Disordered" evidence="17">
    <location>
        <begin position="734"/>
        <end position="756"/>
    </location>
</feature>
<keyword evidence="8" id="KW-0460">Magnesium</keyword>
<comment type="catalytic activity">
    <reaction evidence="15">
        <text>DNA(n) + a 2'-deoxyribonucleoside 5'-triphosphate = DNA(n+1) + diphosphate</text>
        <dbReference type="Rhea" id="RHEA:22508"/>
        <dbReference type="Rhea" id="RHEA-COMP:17339"/>
        <dbReference type="Rhea" id="RHEA-COMP:17340"/>
        <dbReference type="ChEBI" id="CHEBI:33019"/>
        <dbReference type="ChEBI" id="CHEBI:61560"/>
        <dbReference type="ChEBI" id="CHEBI:173112"/>
        <dbReference type="EC" id="2.7.7.7"/>
    </reaction>
</comment>
<dbReference type="GO" id="GO:0005634">
    <property type="term" value="C:nucleus"/>
    <property type="evidence" value="ECO:0007669"/>
    <property type="project" value="UniProtKB-ARBA"/>
</dbReference>
<sequence length="776" mass="86978">MYIDPTHKTPSFDQLIQLLHVCKQQSSTLSPNPYPYTHTAPPVPDLPFSNVISTHPPQSPLPTGDKKPNQVSANFARNNNCHICKQPGHWSVDCPHRKKPVPNCNPSTNQPHHPFNPTAYQPYCPIVVAPNFLPYGTPYPYPNIPYPPPSFSHNNHPQPPQTRAILNQPRPTQNQNPARGYDSYKPQYDNRQPNVTAKIVEVVSIEDEMAELQMAGEATADAIGPCPEIIADTGASNHLTGDRDRDNVFSWREWNDHMFVFKLPNGQPLIESPIDSKQQSWLFPQPIRRNESISSTSVSPSSSQIQPKPVSYHYSPIIMNSSLPVNTSACAAKPKAPVKVTIPSKPLFQFPVDKFDFDWHESDLTKTEIQLLFWHRLFGHAGLRRIRKMIKLNLGVGLPKSIPKGDIKCPVCMIAKGTRANHLLPTFRPTDKLSILACDLIGPFKIPTFNDGKYVLTIQDIATSYSEVKIMKTKDETADLLIAQIKAFETATGCRVKCLRSDNGGEFESKVLAKFLKEKGIKTKRSLPYHHYQSGVIEQYNRTVSDMGRAALTDSNLPKGFWGFAFLWANYTLNRLPNKVTGSNTPFEAFHGYKPTLDQLRIFGSRAFVLTPPELQKKLDDRARKACVIGYVDGGKGWMFWTPSDNKVVYSAWATFADDPLKLTTGKRPGRPHIDPKLDTPEKQGKGQSTDNLDACIDPALQGPTVSALRFVMAVELGDFSDEIKVGQQESLQDKIEQMTKSPPPPNSPKNYKDILKHPESKGWLKAIQEELQNLF</sequence>
<dbReference type="GO" id="GO:0003964">
    <property type="term" value="F:RNA-directed DNA polymerase activity"/>
    <property type="evidence" value="ECO:0007669"/>
    <property type="project" value="UniProtKB-KW"/>
</dbReference>
<evidence type="ECO:0000256" key="17">
    <source>
        <dbReference type="SAM" id="MobiDB-lite"/>
    </source>
</evidence>
<gene>
    <name evidence="20" type="ORF">PCANC_16844</name>
</gene>
<evidence type="ECO:0000256" key="5">
    <source>
        <dbReference type="ARBA" id="ARBA00022723"/>
    </source>
</evidence>
<feature type="domain" description="CCHC-type" evidence="18">
    <location>
        <begin position="81"/>
        <end position="95"/>
    </location>
</feature>
<dbReference type="Gene3D" id="4.10.60.10">
    <property type="entry name" value="Zinc finger, CCHC-type"/>
    <property type="match status" value="1"/>
</dbReference>
<feature type="region of interest" description="Disordered" evidence="17">
    <location>
        <begin position="146"/>
        <end position="190"/>
    </location>
</feature>
<dbReference type="Pfam" id="PF00098">
    <property type="entry name" value="zf-CCHC"/>
    <property type="match status" value="1"/>
</dbReference>
<organism evidence="20 21">
    <name type="scientific">Puccinia coronata f. sp. avenae</name>
    <dbReference type="NCBI Taxonomy" id="200324"/>
    <lineage>
        <taxon>Eukaryota</taxon>
        <taxon>Fungi</taxon>
        <taxon>Dikarya</taxon>
        <taxon>Basidiomycota</taxon>
        <taxon>Pucciniomycotina</taxon>
        <taxon>Pucciniomycetes</taxon>
        <taxon>Pucciniales</taxon>
        <taxon>Pucciniaceae</taxon>
        <taxon>Puccinia</taxon>
    </lineage>
</organism>